<dbReference type="Pfam" id="PF02321">
    <property type="entry name" value="OEP"/>
    <property type="match status" value="2"/>
</dbReference>
<accession>K7AFN2</accession>
<dbReference type="Gene3D" id="1.20.1600.10">
    <property type="entry name" value="Outer membrane efflux proteins (OEP)"/>
    <property type="match status" value="1"/>
</dbReference>
<protein>
    <submittedName>
        <fullName evidence="2">Outer membrane efflux protein</fullName>
    </submittedName>
</protein>
<dbReference type="Proteomes" id="UP000011864">
    <property type="component" value="Chromosome"/>
</dbReference>
<dbReference type="PANTHER" id="PTHR30203">
    <property type="entry name" value="OUTER MEMBRANE CATION EFFLUX PROTEIN"/>
    <property type="match status" value="1"/>
</dbReference>
<dbReference type="AlphaFoldDB" id="K7AFN2"/>
<proteinExistence type="inferred from homology"/>
<dbReference type="HOGENOM" id="CLU_012817_14_2_6"/>
<dbReference type="RefSeq" id="WP_007641563.1">
    <property type="nucleotide sequence ID" value="NC_020514.1"/>
</dbReference>
<keyword evidence="3" id="KW-1185">Reference proteome</keyword>
<organism evidence="2 3">
    <name type="scientific">Paraglaciecola psychrophila 170</name>
    <dbReference type="NCBI Taxonomy" id="1129794"/>
    <lineage>
        <taxon>Bacteria</taxon>
        <taxon>Pseudomonadati</taxon>
        <taxon>Pseudomonadota</taxon>
        <taxon>Gammaproteobacteria</taxon>
        <taxon>Alteromonadales</taxon>
        <taxon>Alteromonadaceae</taxon>
        <taxon>Paraglaciecola</taxon>
    </lineage>
</organism>
<dbReference type="PANTHER" id="PTHR30203:SF24">
    <property type="entry name" value="BLR4935 PROTEIN"/>
    <property type="match status" value="1"/>
</dbReference>
<dbReference type="eggNOG" id="COG1538">
    <property type="taxonomic scope" value="Bacteria"/>
</dbReference>
<dbReference type="InterPro" id="IPR010131">
    <property type="entry name" value="MdtP/NodT-like"/>
</dbReference>
<reference evidence="2 3" key="1">
    <citation type="journal article" date="2013" name="Genome Announc.">
        <title>Complete Genome Sequence of Glaciecola psychrophila Strain 170T.</title>
        <authorList>
            <person name="Yin J."/>
            <person name="Chen J."/>
            <person name="Liu G."/>
            <person name="Yu Y."/>
            <person name="Song L."/>
            <person name="Wang X."/>
            <person name="Qu X."/>
        </authorList>
    </citation>
    <scope>NUCLEOTIDE SEQUENCE [LARGE SCALE GENOMIC DNA]</scope>
    <source>
        <strain evidence="2 3">170</strain>
    </source>
</reference>
<dbReference type="PATRIC" id="fig|1129794.4.peg.3200"/>
<dbReference type="EMBL" id="CP003837">
    <property type="protein sequence ID" value="AGH45327.1"/>
    <property type="molecule type" value="Genomic_DNA"/>
</dbReference>
<dbReference type="GO" id="GO:0015562">
    <property type="term" value="F:efflux transmembrane transporter activity"/>
    <property type="evidence" value="ECO:0007669"/>
    <property type="project" value="InterPro"/>
</dbReference>
<dbReference type="InterPro" id="IPR003423">
    <property type="entry name" value="OMP_efflux"/>
</dbReference>
<name>K7AFN2_9ALTE</name>
<evidence type="ECO:0000313" key="3">
    <source>
        <dbReference type="Proteomes" id="UP000011864"/>
    </source>
</evidence>
<evidence type="ECO:0000313" key="2">
    <source>
        <dbReference type="EMBL" id="AGH45327.1"/>
    </source>
</evidence>
<dbReference type="KEGG" id="gps:C427_3218"/>
<sequence length="419" mass="46230">MCISGNASAALNDVNRAFPMTLESAIKRTLINNPQLHEFNFRQQVIAGEAKTAALRPGYAVGVEAENFLGSGDVSGINDVELTITLSSVIEMGEKLHARTNISNVKRQKLVVEKQVRSLDILAEVMRRYIDVLAGQETVNAVNEAEQLARYTYQAVIRRVEAGASPLLEQKRAEAALAKARLNVQTAKLQLQTSIKSLSIMWGEQQPAFGHVQGNIFSLTKSPSFQTLISTLSASPHIQLFAQQSRVQNAQMRLAQTANRPDVSWTAGIRRIKAIDATTFVAGASVPLLSNSRNLGDYEAQRARLDTIEQQKQASLRNLYHQVNQALDARNRALLEVSTFQKDIIPPLKEALTLVEKAYSDGRFSYLEWVSTRQELLDAQHALIQSAKQAHQRGADIEALTGISIVSLPGDTSHIFKEH</sequence>
<gene>
    <name evidence="2" type="ORF">C427_3218</name>
</gene>
<evidence type="ECO:0000256" key="1">
    <source>
        <dbReference type="ARBA" id="ARBA00007613"/>
    </source>
</evidence>
<comment type="similarity">
    <text evidence="1">Belongs to the outer membrane factor (OMF) (TC 1.B.17) family.</text>
</comment>
<dbReference type="OrthoDB" id="9791261at2"/>
<dbReference type="SUPFAM" id="SSF56954">
    <property type="entry name" value="Outer membrane efflux proteins (OEP)"/>
    <property type="match status" value="1"/>
</dbReference>
<dbReference type="STRING" id="1129794.C427_3218"/>